<dbReference type="AlphaFoldDB" id="A0A9P4I9Y4"/>
<feature type="compositionally biased region" description="Gly residues" evidence="1">
    <location>
        <begin position="327"/>
        <end position="341"/>
    </location>
</feature>
<dbReference type="EMBL" id="ML978131">
    <property type="protein sequence ID" value="KAF2095415.1"/>
    <property type="molecule type" value="Genomic_DNA"/>
</dbReference>
<feature type="region of interest" description="Disordered" evidence="1">
    <location>
        <begin position="271"/>
        <end position="341"/>
    </location>
</feature>
<feature type="compositionally biased region" description="Low complexity" evidence="1">
    <location>
        <begin position="289"/>
        <end position="313"/>
    </location>
</feature>
<reference evidence="2" key="1">
    <citation type="journal article" date="2020" name="Stud. Mycol.">
        <title>101 Dothideomycetes genomes: a test case for predicting lifestyles and emergence of pathogens.</title>
        <authorList>
            <person name="Haridas S."/>
            <person name="Albert R."/>
            <person name="Binder M."/>
            <person name="Bloem J."/>
            <person name="Labutti K."/>
            <person name="Salamov A."/>
            <person name="Andreopoulos B."/>
            <person name="Baker S."/>
            <person name="Barry K."/>
            <person name="Bills G."/>
            <person name="Bluhm B."/>
            <person name="Cannon C."/>
            <person name="Castanera R."/>
            <person name="Culley D."/>
            <person name="Daum C."/>
            <person name="Ezra D."/>
            <person name="Gonzalez J."/>
            <person name="Henrissat B."/>
            <person name="Kuo A."/>
            <person name="Liang C."/>
            <person name="Lipzen A."/>
            <person name="Lutzoni F."/>
            <person name="Magnuson J."/>
            <person name="Mondo S."/>
            <person name="Nolan M."/>
            <person name="Ohm R."/>
            <person name="Pangilinan J."/>
            <person name="Park H.-J."/>
            <person name="Ramirez L."/>
            <person name="Alfaro M."/>
            <person name="Sun H."/>
            <person name="Tritt A."/>
            <person name="Yoshinaga Y."/>
            <person name="Zwiers L.-H."/>
            <person name="Turgeon B."/>
            <person name="Goodwin S."/>
            <person name="Spatafora J."/>
            <person name="Crous P."/>
            <person name="Grigoriev I."/>
        </authorList>
    </citation>
    <scope>NUCLEOTIDE SEQUENCE</scope>
    <source>
        <strain evidence="2">CBS 133067</strain>
    </source>
</reference>
<accession>A0A9P4I9Y4</accession>
<proteinExistence type="predicted"/>
<name>A0A9P4I9Y4_9PEZI</name>
<gene>
    <name evidence="2" type="ORF">NA57DRAFT_59427</name>
</gene>
<evidence type="ECO:0000313" key="2">
    <source>
        <dbReference type="EMBL" id="KAF2095415.1"/>
    </source>
</evidence>
<sequence length="341" mass="38695">MDQKSPEPVGAPNSDVSDKSEPSRKLAHKIFKQYPTLVLESIRQRLEDKGKNTALTKEEQDLYAHIHQRYDNEVAESSAATQYRSGDLEFRPISPGAESVSSEATMVFEDLQQLTPEASIIEEDVDNDKNVQKAAAAASEGNSQTPQTLDPRVITEFQRHLEDMERQFQWPGARMTEHQQHTDQVHERAEAGTTRLQRSLEHMLQRYEWFESRMQRVQGRASTRGLGHHHERERTPAWGGPLVDHLLAELAQMRRDLQRVRHERRAAQLQLREAQQENKRVRAKSRRISQNAGGASQQGRGARTQGGRSPGRNNNGGTGIEWSAFGPGWGRWGWDSGWGQG</sequence>
<keyword evidence="3" id="KW-1185">Reference proteome</keyword>
<evidence type="ECO:0000313" key="3">
    <source>
        <dbReference type="Proteomes" id="UP000799772"/>
    </source>
</evidence>
<protein>
    <submittedName>
        <fullName evidence="2">Uncharacterized protein</fullName>
    </submittedName>
</protein>
<comment type="caution">
    <text evidence="2">The sequence shown here is derived from an EMBL/GenBank/DDBJ whole genome shotgun (WGS) entry which is preliminary data.</text>
</comment>
<feature type="region of interest" description="Disordered" evidence="1">
    <location>
        <begin position="1"/>
        <end position="25"/>
    </location>
</feature>
<evidence type="ECO:0000256" key="1">
    <source>
        <dbReference type="SAM" id="MobiDB-lite"/>
    </source>
</evidence>
<dbReference type="Proteomes" id="UP000799772">
    <property type="component" value="Unassembled WGS sequence"/>
</dbReference>
<organism evidence="2 3">
    <name type="scientific">Rhizodiscina lignyota</name>
    <dbReference type="NCBI Taxonomy" id="1504668"/>
    <lineage>
        <taxon>Eukaryota</taxon>
        <taxon>Fungi</taxon>
        <taxon>Dikarya</taxon>
        <taxon>Ascomycota</taxon>
        <taxon>Pezizomycotina</taxon>
        <taxon>Dothideomycetes</taxon>
        <taxon>Pleosporomycetidae</taxon>
        <taxon>Aulographales</taxon>
        <taxon>Rhizodiscinaceae</taxon>
        <taxon>Rhizodiscina</taxon>
    </lineage>
</organism>